<evidence type="ECO:0000313" key="3">
    <source>
        <dbReference type="Proteomes" id="UP000188184"/>
    </source>
</evidence>
<reference evidence="2 3" key="1">
    <citation type="submission" date="2017-02" db="EMBL/GenBank/DDBJ databases">
        <title>The complete genomic sequence of a novel cold adapted crude oil-degrading bacterium Planococcus qaidamina Y42.</title>
        <authorList>
            <person name="Yang R."/>
        </authorList>
    </citation>
    <scope>NUCLEOTIDE SEQUENCE [LARGE SCALE GENOMIC DNA]</scope>
    <source>
        <strain evidence="2 3">Y42</strain>
    </source>
</reference>
<dbReference type="OrthoDB" id="2933035at2"/>
<proteinExistence type="predicted"/>
<accession>A0A1Q2KY17</accession>
<dbReference type="RefSeq" id="WP_077588997.1">
    <property type="nucleotide sequence ID" value="NZ_CP019640.1"/>
</dbReference>
<keyword evidence="3" id="KW-1185">Reference proteome</keyword>
<dbReference type="EMBL" id="CP019640">
    <property type="protein sequence ID" value="AQQ53115.1"/>
    <property type="molecule type" value="Genomic_DNA"/>
</dbReference>
<name>A0A1Q2KY17_9BACL</name>
<gene>
    <name evidence="2" type="ORF">B0X71_08410</name>
</gene>
<sequence length="98" mass="11143">MHKIKIAGIAIAGTVIVLLIFSLFSPYNFFMKINEDSIINDPGIEILFSEEEINDVSYQGSNTYTLSTSKGEFVAVQAYYSVMNYKWHVYEKTDEWGG</sequence>
<organism evidence="2 3">
    <name type="scientific">Planococcus lenghuensis</name>
    <dbReference type="NCBI Taxonomy" id="2213202"/>
    <lineage>
        <taxon>Bacteria</taxon>
        <taxon>Bacillati</taxon>
        <taxon>Bacillota</taxon>
        <taxon>Bacilli</taxon>
        <taxon>Bacillales</taxon>
        <taxon>Caryophanaceae</taxon>
        <taxon>Planococcus</taxon>
    </lineage>
</organism>
<evidence type="ECO:0000256" key="1">
    <source>
        <dbReference type="SAM" id="Phobius"/>
    </source>
</evidence>
<keyword evidence="1" id="KW-0812">Transmembrane</keyword>
<protein>
    <recommendedName>
        <fullName evidence="4">DUF3139 domain-containing protein</fullName>
    </recommendedName>
</protein>
<evidence type="ECO:0000313" key="2">
    <source>
        <dbReference type="EMBL" id="AQQ53115.1"/>
    </source>
</evidence>
<dbReference type="KEGG" id="pmar:B0X71_08410"/>
<evidence type="ECO:0008006" key="4">
    <source>
        <dbReference type="Google" id="ProtNLM"/>
    </source>
</evidence>
<feature type="transmembrane region" description="Helical" evidence="1">
    <location>
        <begin position="6"/>
        <end position="24"/>
    </location>
</feature>
<dbReference type="AlphaFoldDB" id="A0A1Q2KY17"/>
<keyword evidence="1" id="KW-0472">Membrane</keyword>
<keyword evidence="1" id="KW-1133">Transmembrane helix</keyword>
<dbReference type="Proteomes" id="UP000188184">
    <property type="component" value="Chromosome"/>
</dbReference>